<keyword evidence="1 2" id="KW-0963">Cytoplasm</keyword>
<comment type="function">
    <text evidence="2">Pole-localizer protein involved in the regulation of several cellular processes.</text>
</comment>
<dbReference type="RefSeq" id="WP_114641268.1">
    <property type="nucleotide sequence ID" value="NZ_JAACIO010000003.1"/>
</dbReference>
<proteinExistence type="inferred from homology"/>
<dbReference type="PANTHER" id="PTHR39591:SF1">
    <property type="entry name" value="UPF0265 PROTEIN YEEX"/>
    <property type="match status" value="1"/>
</dbReference>
<gene>
    <name evidence="2" type="primary">tmaR</name>
    <name evidence="3" type="ORF">DYH56_02435</name>
</gene>
<sequence>MDNALVIVRNMRRKNKIKREVTDVEKKIRDNRKRVELLDNLSSYIKDNMTTSEIKDIIQSMKSDYEDRIDDFIIKTAEFSKERRDLNKNIKELMQANQLQENK</sequence>
<evidence type="ECO:0000256" key="1">
    <source>
        <dbReference type="ARBA" id="ARBA00022490"/>
    </source>
</evidence>
<comment type="subcellular location">
    <subcellularLocation>
        <location evidence="2">Cytoplasm</location>
    </subcellularLocation>
</comment>
<keyword evidence="4" id="KW-1185">Reference proteome</keyword>
<evidence type="ECO:0000313" key="3">
    <source>
        <dbReference type="EMBL" id="REI42644.1"/>
    </source>
</evidence>
<dbReference type="PIRSF" id="PIRSF028773">
    <property type="entry name" value="UCP028773"/>
    <property type="match status" value="1"/>
</dbReference>
<dbReference type="InterPro" id="IPR007458">
    <property type="entry name" value="DUF496"/>
</dbReference>
<dbReference type="Pfam" id="PF04363">
    <property type="entry name" value="DUF496"/>
    <property type="match status" value="1"/>
</dbReference>
<protein>
    <recommendedName>
        <fullName evidence="2">Pole-localizer protein TmaR</fullName>
    </recommendedName>
</protein>
<accession>A0ABX9KK06</accession>
<evidence type="ECO:0000313" key="4">
    <source>
        <dbReference type="Proteomes" id="UP000263486"/>
    </source>
</evidence>
<dbReference type="Proteomes" id="UP000263486">
    <property type="component" value="Unassembled WGS sequence"/>
</dbReference>
<evidence type="ECO:0000256" key="2">
    <source>
        <dbReference type="HAMAP-Rule" id="MF_00683"/>
    </source>
</evidence>
<comment type="similarity">
    <text evidence="2">Belongs to the pole-localizer TmaR family.</text>
</comment>
<dbReference type="PANTHER" id="PTHR39591">
    <property type="entry name" value="UPF0265 PROTEIN YEEX"/>
    <property type="match status" value="1"/>
</dbReference>
<comment type="caution">
    <text evidence="3">The sequence shown here is derived from an EMBL/GenBank/DDBJ whole genome shotgun (WGS) entry which is preliminary data.</text>
</comment>
<keyword evidence="2" id="KW-0175">Coiled coil</keyword>
<dbReference type="EMBL" id="QUAJ01000003">
    <property type="protein sequence ID" value="REI42644.1"/>
    <property type="molecule type" value="Genomic_DNA"/>
</dbReference>
<feature type="coiled-coil region" evidence="2">
    <location>
        <begin position="76"/>
        <end position="103"/>
    </location>
</feature>
<dbReference type="NCBIfam" id="NF003844">
    <property type="entry name" value="PRK05423.1"/>
    <property type="match status" value="1"/>
</dbReference>
<dbReference type="HAMAP" id="MF_00683">
    <property type="entry name" value="UPF0265"/>
    <property type="match status" value="1"/>
</dbReference>
<name>A0ABX9KK06_9FUSO</name>
<organism evidence="3 4">
    <name type="scientific">Psychrilyobacter piezotolerans</name>
    <dbReference type="NCBI Taxonomy" id="2293438"/>
    <lineage>
        <taxon>Bacteria</taxon>
        <taxon>Fusobacteriati</taxon>
        <taxon>Fusobacteriota</taxon>
        <taxon>Fusobacteriia</taxon>
        <taxon>Fusobacteriales</taxon>
        <taxon>Fusobacteriaceae</taxon>
        <taxon>Psychrilyobacter</taxon>
    </lineage>
</organism>
<reference evidence="3 4" key="1">
    <citation type="submission" date="2018-08" db="EMBL/GenBank/DDBJ databases">
        <title>Draft genome sequence of Psychrilyobacter sp. strain SD5 isolated from Black Sea water.</title>
        <authorList>
            <person name="Yadav S."/>
            <person name="Villanueva L."/>
            <person name="Damste J.S.S."/>
        </authorList>
    </citation>
    <scope>NUCLEOTIDE SEQUENCE [LARGE SCALE GENOMIC DNA]</scope>
    <source>
        <strain evidence="3 4">SD5</strain>
    </source>
</reference>